<accession>A0A1B1BGX4</accession>
<evidence type="ECO:0000313" key="2">
    <source>
        <dbReference type="Proteomes" id="UP000092582"/>
    </source>
</evidence>
<name>A0A1B1BGX4_9MICO</name>
<proteinExistence type="predicted"/>
<evidence type="ECO:0000313" key="1">
    <source>
        <dbReference type="EMBL" id="ANP71829.1"/>
    </source>
</evidence>
<dbReference type="STRING" id="670052.PA27867_0862"/>
<dbReference type="EMBL" id="CP016282">
    <property type="protein sequence ID" value="ANP71829.1"/>
    <property type="molecule type" value="Genomic_DNA"/>
</dbReference>
<keyword evidence="2" id="KW-1185">Reference proteome</keyword>
<reference evidence="1 2" key="1">
    <citation type="submission" date="2016-06" db="EMBL/GenBank/DDBJ databases">
        <title>Genome sequencing of Cryobacterium arcticum PAMC 27867.</title>
        <authorList>
            <person name="Lee J."/>
            <person name="Kim O.-S."/>
        </authorList>
    </citation>
    <scope>NUCLEOTIDE SEQUENCE [LARGE SCALE GENOMIC DNA]</scope>
    <source>
        <strain evidence="1 2">PAMC 27867</strain>
    </source>
</reference>
<dbReference type="AlphaFoldDB" id="A0A1B1BGX4"/>
<dbReference type="KEGG" id="cart:PA27867_0862"/>
<organism evidence="1 2">
    <name type="scientific">Cryobacterium arcticum</name>
    <dbReference type="NCBI Taxonomy" id="670052"/>
    <lineage>
        <taxon>Bacteria</taxon>
        <taxon>Bacillati</taxon>
        <taxon>Actinomycetota</taxon>
        <taxon>Actinomycetes</taxon>
        <taxon>Micrococcales</taxon>
        <taxon>Microbacteriaceae</taxon>
        <taxon>Cryobacterium</taxon>
    </lineage>
</organism>
<sequence>MSCSGFNDTATIIVNADAGVRDGRMAAQEQQGWYRLATRVLDGVPIRGEGAVSDALAGLKTIAPSVTLGAMSTTGIGSAEWYTGQDALSAACADAGSELAVESFTGG</sequence>
<gene>
    <name evidence="1" type="ORF">PA27867_0862</name>
</gene>
<dbReference type="Proteomes" id="UP000092582">
    <property type="component" value="Chromosome 1"/>
</dbReference>
<protein>
    <submittedName>
        <fullName evidence="1">Uncharacterized protein</fullName>
    </submittedName>
</protein>